<dbReference type="Proteomes" id="UP001211907">
    <property type="component" value="Unassembled WGS sequence"/>
</dbReference>
<evidence type="ECO:0000256" key="3">
    <source>
        <dbReference type="ARBA" id="ARBA00022679"/>
    </source>
</evidence>
<evidence type="ECO:0000259" key="10">
    <source>
        <dbReference type="SMART" id="SM00563"/>
    </source>
</evidence>
<dbReference type="PANTHER" id="PTHR23063:SF60">
    <property type="entry name" value="LYSOPHOSPHATIDIC ACID:OLEOYL-COA ACYLTRANSFERASE 1"/>
    <property type="match status" value="1"/>
</dbReference>
<comment type="caution">
    <text evidence="11">The sequence shown here is derived from an EMBL/GenBank/DDBJ whole genome shotgun (WGS) entry which is preliminary data.</text>
</comment>
<evidence type="ECO:0000313" key="12">
    <source>
        <dbReference type="Proteomes" id="UP001211907"/>
    </source>
</evidence>
<dbReference type="SMART" id="SM00563">
    <property type="entry name" value="PlsC"/>
    <property type="match status" value="1"/>
</dbReference>
<feature type="transmembrane region" description="Helical" evidence="9">
    <location>
        <begin position="38"/>
        <end position="62"/>
    </location>
</feature>
<dbReference type="GO" id="GO:0016746">
    <property type="term" value="F:acyltransferase activity"/>
    <property type="evidence" value="ECO:0007669"/>
    <property type="project" value="UniProtKB-KW"/>
</dbReference>
<dbReference type="PANTHER" id="PTHR23063">
    <property type="entry name" value="PHOSPHOLIPID ACYLTRANSFERASE"/>
    <property type="match status" value="1"/>
</dbReference>
<reference evidence="11" key="1">
    <citation type="submission" date="2020-05" db="EMBL/GenBank/DDBJ databases">
        <title>Phylogenomic resolution of chytrid fungi.</title>
        <authorList>
            <person name="Stajich J.E."/>
            <person name="Amses K."/>
            <person name="Simmons R."/>
            <person name="Seto K."/>
            <person name="Myers J."/>
            <person name="Bonds A."/>
            <person name="Quandt C.A."/>
            <person name="Barry K."/>
            <person name="Liu P."/>
            <person name="Grigoriev I."/>
            <person name="Longcore J.E."/>
            <person name="James T.Y."/>
        </authorList>
    </citation>
    <scope>NUCLEOTIDE SEQUENCE</scope>
    <source>
        <strain evidence="11">JEL0513</strain>
    </source>
</reference>
<dbReference type="GO" id="GO:0006629">
    <property type="term" value="P:lipid metabolic process"/>
    <property type="evidence" value="ECO:0007669"/>
    <property type="project" value="UniProtKB-KW"/>
</dbReference>
<organism evidence="11 12">
    <name type="scientific">Physocladia obscura</name>
    <dbReference type="NCBI Taxonomy" id="109957"/>
    <lineage>
        <taxon>Eukaryota</taxon>
        <taxon>Fungi</taxon>
        <taxon>Fungi incertae sedis</taxon>
        <taxon>Chytridiomycota</taxon>
        <taxon>Chytridiomycota incertae sedis</taxon>
        <taxon>Chytridiomycetes</taxon>
        <taxon>Chytridiales</taxon>
        <taxon>Chytriomycetaceae</taxon>
        <taxon>Physocladia</taxon>
    </lineage>
</organism>
<keyword evidence="3" id="KW-0808">Transferase</keyword>
<protein>
    <recommendedName>
        <fullName evidence="10">Phospholipid/glycerol acyltransferase domain-containing protein</fullName>
    </recommendedName>
</protein>
<dbReference type="GO" id="GO:0016020">
    <property type="term" value="C:membrane"/>
    <property type="evidence" value="ECO:0007669"/>
    <property type="project" value="UniProtKB-SubCell"/>
</dbReference>
<keyword evidence="4 9" id="KW-0812">Transmembrane</keyword>
<accession>A0AAD5SSX4</accession>
<evidence type="ECO:0000256" key="4">
    <source>
        <dbReference type="ARBA" id="ARBA00022692"/>
    </source>
</evidence>
<name>A0AAD5SSX4_9FUNG</name>
<proteinExistence type="inferred from homology"/>
<dbReference type="InterPro" id="IPR002123">
    <property type="entry name" value="Plipid/glycerol_acylTrfase"/>
</dbReference>
<keyword evidence="5 9" id="KW-1133">Transmembrane helix</keyword>
<feature type="domain" description="Phospholipid/glycerol acyltransferase" evidence="10">
    <location>
        <begin position="153"/>
        <end position="271"/>
    </location>
</feature>
<dbReference type="EMBL" id="JADGJH010002236">
    <property type="protein sequence ID" value="KAJ3101208.1"/>
    <property type="molecule type" value="Genomic_DNA"/>
</dbReference>
<dbReference type="Pfam" id="PF01553">
    <property type="entry name" value="Acyltransferase"/>
    <property type="match status" value="1"/>
</dbReference>
<dbReference type="AlphaFoldDB" id="A0AAD5SSX4"/>
<evidence type="ECO:0000256" key="7">
    <source>
        <dbReference type="ARBA" id="ARBA00023136"/>
    </source>
</evidence>
<keyword evidence="7 9" id="KW-0472">Membrane</keyword>
<gene>
    <name evidence="11" type="ORF">HK100_004577</name>
</gene>
<evidence type="ECO:0000256" key="8">
    <source>
        <dbReference type="ARBA" id="ARBA00023315"/>
    </source>
</evidence>
<keyword evidence="8" id="KW-0012">Acyltransferase</keyword>
<sequence>MTTQWRDPITGINPFLPTKSRKELSSLRLALSSVKNNVAGPLISCVKLFFIVLLYTTAALFFRLEFMLLLIANPVVSQSYRAAVSFVFGRAALFMLGFYNIPSEQAWSTKGQVPANNKLCQKYYCPNNIFFSHSLRKRHELKKSTSTTIESGDIIVANHTSYIDILYLFTFFSPVFTQISAQTGRVCQIPVHHALMRTGEYPDLNPPQCTQTLAELCDIARNQRLGPVVVFPEATTTNGRALLQFTRVLDGIDAKHGSYKIHIIALKYIFDEYAPTYTIGGKFSHLIGLGAQFYNTLSVKICFYSPANFDGKYDANDTSDAKMSHYTSVPVQTLVSQMTKLKFTSFDINDKKEFFDFLQARDEGR</sequence>
<evidence type="ECO:0000256" key="2">
    <source>
        <dbReference type="ARBA" id="ARBA00008655"/>
    </source>
</evidence>
<dbReference type="SUPFAM" id="SSF69593">
    <property type="entry name" value="Glycerol-3-phosphate (1)-acyltransferase"/>
    <property type="match status" value="1"/>
</dbReference>
<evidence type="ECO:0000256" key="5">
    <source>
        <dbReference type="ARBA" id="ARBA00022989"/>
    </source>
</evidence>
<evidence type="ECO:0000256" key="1">
    <source>
        <dbReference type="ARBA" id="ARBA00004370"/>
    </source>
</evidence>
<keyword evidence="12" id="KW-1185">Reference proteome</keyword>
<keyword evidence="6" id="KW-0443">Lipid metabolism</keyword>
<comment type="similarity">
    <text evidence="2">Belongs to the 1-acyl-sn-glycerol-3-phosphate acyltransferase family.</text>
</comment>
<evidence type="ECO:0000256" key="6">
    <source>
        <dbReference type="ARBA" id="ARBA00023098"/>
    </source>
</evidence>
<comment type="subcellular location">
    <subcellularLocation>
        <location evidence="1">Membrane</location>
    </subcellularLocation>
</comment>
<evidence type="ECO:0000313" key="11">
    <source>
        <dbReference type="EMBL" id="KAJ3101208.1"/>
    </source>
</evidence>
<evidence type="ECO:0000256" key="9">
    <source>
        <dbReference type="SAM" id="Phobius"/>
    </source>
</evidence>